<gene>
    <name evidence="2" type="ORF">BDV95DRAFT_216416</name>
</gene>
<evidence type="ECO:0000259" key="1">
    <source>
        <dbReference type="Pfam" id="PF26652"/>
    </source>
</evidence>
<dbReference type="EMBL" id="JAADJZ010000003">
    <property type="protein sequence ID" value="KAF2876074.1"/>
    <property type="molecule type" value="Genomic_DNA"/>
</dbReference>
<evidence type="ECO:0000313" key="3">
    <source>
        <dbReference type="Proteomes" id="UP000481861"/>
    </source>
</evidence>
<keyword evidence="3" id="KW-1185">Reference proteome</keyword>
<evidence type="ECO:0000313" key="2">
    <source>
        <dbReference type="EMBL" id="KAF2876074.1"/>
    </source>
</evidence>
<proteinExistence type="predicted"/>
<dbReference type="AlphaFoldDB" id="A0A7C8ICA3"/>
<accession>A0A7C8ICA3</accession>
<dbReference type="Proteomes" id="UP000481861">
    <property type="component" value="Unassembled WGS sequence"/>
</dbReference>
<reference evidence="2 3" key="1">
    <citation type="submission" date="2020-01" db="EMBL/GenBank/DDBJ databases">
        <authorList>
            <consortium name="DOE Joint Genome Institute"/>
            <person name="Haridas S."/>
            <person name="Albert R."/>
            <person name="Binder M."/>
            <person name="Bloem J."/>
            <person name="Labutti K."/>
            <person name="Salamov A."/>
            <person name="Andreopoulos B."/>
            <person name="Baker S.E."/>
            <person name="Barry K."/>
            <person name="Bills G."/>
            <person name="Bluhm B.H."/>
            <person name="Cannon C."/>
            <person name="Castanera R."/>
            <person name="Culley D.E."/>
            <person name="Daum C."/>
            <person name="Ezra D."/>
            <person name="Gonzalez J.B."/>
            <person name="Henrissat B."/>
            <person name="Kuo A."/>
            <person name="Liang C."/>
            <person name="Lipzen A."/>
            <person name="Lutzoni F."/>
            <person name="Magnuson J."/>
            <person name="Mondo S."/>
            <person name="Nolan M."/>
            <person name="Ohm R."/>
            <person name="Pangilinan J."/>
            <person name="Park H.-J.H."/>
            <person name="Ramirez L."/>
            <person name="Alfaro M."/>
            <person name="Sun H."/>
            <person name="Tritt A."/>
            <person name="Yoshinaga Y."/>
            <person name="Zwiers L.-H.L."/>
            <person name="Turgeon B.G."/>
            <person name="Goodwin S.B."/>
            <person name="Spatafora J.W."/>
            <person name="Crous P.W."/>
            <person name="Grigoriev I.V."/>
        </authorList>
    </citation>
    <scope>NUCLEOTIDE SEQUENCE [LARGE SCALE GENOMIC DNA]</scope>
    <source>
        <strain evidence="2 3">CBS 611.86</strain>
    </source>
</reference>
<organism evidence="2 3">
    <name type="scientific">Massariosphaeria phaeospora</name>
    <dbReference type="NCBI Taxonomy" id="100035"/>
    <lineage>
        <taxon>Eukaryota</taxon>
        <taxon>Fungi</taxon>
        <taxon>Dikarya</taxon>
        <taxon>Ascomycota</taxon>
        <taxon>Pezizomycotina</taxon>
        <taxon>Dothideomycetes</taxon>
        <taxon>Pleosporomycetidae</taxon>
        <taxon>Pleosporales</taxon>
        <taxon>Pleosporales incertae sedis</taxon>
        <taxon>Massariosphaeria</taxon>
    </lineage>
</organism>
<dbReference type="OrthoDB" id="3799818at2759"/>
<protein>
    <recommendedName>
        <fullName evidence="1">Probable double zinc ribbon domain-containing protein</fullName>
    </recommendedName>
</protein>
<name>A0A7C8ICA3_9PLEO</name>
<feature type="domain" description="Probable double zinc ribbon" evidence="1">
    <location>
        <begin position="51"/>
        <end position="173"/>
    </location>
</feature>
<dbReference type="InterPro" id="IPR058253">
    <property type="entry name" value="Zn_ribbon_double"/>
</dbReference>
<dbReference type="Pfam" id="PF26652">
    <property type="entry name" value="Zn_ribbon_double"/>
    <property type="match status" value="1"/>
</dbReference>
<sequence>MIDKLIQKYRLRGLKKQMAIIENNEMSKVFKDTHPLMQQGEKCYYQMDPSLWTCCSCGSADNDFIQTGGPHPVGFMNCKACSHTYCTQCSASADIITFIEPDINTLVGEGEVPFGILCPSCGLSWRLYPEANSVYATLSLCVTRKCACGYKLNQNFLKVFALPECSVEGHPLRTNAPRKASRPRRWRQ</sequence>
<comment type="caution">
    <text evidence="2">The sequence shown here is derived from an EMBL/GenBank/DDBJ whole genome shotgun (WGS) entry which is preliminary data.</text>
</comment>